<protein>
    <submittedName>
        <fullName evidence="4">DNA starvation/stationary phase protection protein</fullName>
    </submittedName>
</protein>
<dbReference type="SUPFAM" id="SSF47240">
    <property type="entry name" value="Ferritin-like"/>
    <property type="match status" value="1"/>
</dbReference>
<evidence type="ECO:0000256" key="1">
    <source>
        <dbReference type="ARBA" id="ARBA00009497"/>
    </source>
</evidence>
<feature type="domain" description="Ferritin/DPS" evidence="3">
    <location>
        <begin position="15"/>
        <end position="155"/>
    </location>
</feature>
<evidence type="ECO:0000259" key="3">
    <source>
        <dbReference type="Pfam" id="PF00210"/>
    </source>
</evidence>
<dbReference type="OrthoDB" id="9797023at2"/>
<proteinExistence type="inferred from homology"/>
<evidence type="ECO:0000313" key="4">
    <source>
        <dbReference type="EMBL" id="KAB1064033.1"/>
    </source>
</evidence>
<keyword evidence="5" id="KW-1185">Reference proteome</keyword>
<dbReference type="CDD" id="cd01043">
    <property type="entry name" value="DPS"/>
    <property type="match status" value="1"/>
</dbReference>
<sequence>MKQYINLNGDHSKTIEKLNELLSTYQVYYQNIRGFHWNIKGQNFFELHVKFEEYYTTAAANIDEVAERILTVGGVPLHSFSDYINTSSIEPIKDLNDGQKMMEIVWNMHNELLGLMRSTVEVADEQDDEGTQDLLAPMISDLEKTNWMVGAWLKK</sequence>
<dbReference type="PANTHER" id="PTHR42932">
    <property type="entry name" value="GENERAL STRESS PROTEIN 20U"/>
    <property type="match status" value="1"/>
</dbReference>
<organism evidence="4 5">
    <name type="scientific">Salibacter halophilus</name>
    <dbReference type="NCBI Taxonomy" id="1803916"/>
    <lineage>
        <taxon>Bacteria</taxon>
        <taxon>Pseudomonadati</taxon>
        <taxon>Bacteroidota</taxon>
        <taxon>Flavobacteriia</taxon>
        <taxon>Flavobacteriales</taxon>
        <taxon>Salibacteraceae</taxon>
        <taxon>Salibacter</taxon>
    </lineage>
</organism>
<evidence type="ECO:0000256" key="2">
    <source>
        <dbReference type="RuleBase" id="RU003875"/>
    </source>
</evidence>
<dbReference type="InterPro" id="IPR008331">
    <property type="entry name" value="Ferritin_DPS_dom"/>
</dbReference>
<dbReference type="Gene3D" id="1.20.1260.10">
    <property type="match status" value="1"/>
</dbReference>
<dbReference type="GO" id="GO:0008199">
    <property type="term" value="F:ferric iron binding"/>
    <property type="evidence" value="ECO:0007669"/>
    <property type="project" value="InterPro"/>
</dbReference>
<gene>
    <name evidence="4" type="ORF">F3059_08335</name>
</gene>
<dbReference type="EMBL" id="WACR01000006">
    <property type="protein sequence ID" value="KAB1064033.1"/>
    <property type="molecule type" value="Genomic_DNA"/>
</dbReference>
<dbReference type="PIRSF" id="PIRSF005900">
    <property type="entry name" value="Dps"/>
    <property type="match status" value="1"/>
</dbReference>
<dbReference type="InterPro" id="IPR012347">
    <property type="entry name" value="Ferritin-like"/>
</dbReference>
<name>A0A6N6M7Y5_9FLAO</name>
<comment type="caution">
    <text evidence="4">The sequence shown here is derived from an EMBL/GenBank/DDBJ whole genome shotgun (WGS) entry which is preliminary data.</text>
</comment>
<dbReference type="PROSITE" id="PS00818">
    <property type="entry name" value="DPS_1"/>
    <property type="match status" value="1"/>
</dbReference>
<dbReference type="Pfam" id="PF00210">
    <property type="entry name" value="Ferritin"/>
    <property type="match status" value="1"/>
</dbReference>
<dbReference type="PANTHER" id="PTHR42932:SF1">
    <property type="entry name" value="GENERAL STRESS PROTEIN 20U"/>
    <property type="match status" value="1"/>
</dbReference>
<comment type="similarity">
    <text evidence="1 2">Belongs to the Dps family.</text>
</comment>
<dbReference type="InterPro" id="IPR009078">
    <property type="entry name" value="Ferritin-like_SF"/>
</dbReference>
<dbReference type="PRINTS" id="PR01346">
    <property type="entry name" value="HELNAPAPROT"/>
</dbReference>
<dbReference type="AlphaFoldDB" id="A0A6N6M7Y5"/>
<accession>A0A6N6M7Y5</accession>
<dbReference type="InterPro" id="IPR002177">
    <property type="entry name" value="DPS_DNA-bd"/>
</dbReference>
<reference evidence="4 5" key="1">
    <citation type="submission" date="2019-09" db="EMBL/GenBank/DDBJ databases">
        <title>Genomes of Cryomorphaceae.</title>
        <authorList>
            <person name="Bowman J.P."/>
        </authorList>
    </citation>
    <scope>NUCLEOTIDE SEQUENCE [LARGE SCALE GENOMIC DNA]</scope>
    <source>
        <strain evidence="4 5">KCTC 52047</strain>
    </source>
</reference>
<dbReference type="RefSeq" id="WP_151168138.1">
    <property type="nucleotide sequence ID" value="NZ_WACR01000006.1"/>
</dbReference>
<dbReference type="InterPro" id="IPR023188">
    <property type="entry name" value="DPS_DNA-bd_CS"/>
</dbReference>
<evidence type="ECO:0000313" key="5">
    <source>
        <dbReference type="Proteomes" id="UP000435357"/>
    </source>
</evidence>
<dbReference type="Proteomes" id="UP000435357">
    <property type="component" value="Unassembled WGS sequence"/>
</dbReference>
<dbReference type="GO" id="GO:0016722">
    <property type="term" value="F:oxidoreductase activity, acting on metal ions"/>
    <property type="evidence" value="ECO:0007669"/>
    <property type="project" value="InterPro"/>
</dbReference>